<feature type="compositionally biased region" description="Basic and acidic residues" evidence="1">
    <location>
        <begin position="139"/>
        <end position="155"/>
    </location>
</feature>
<dbReference type="GO" id="GO:0007165">
    <property type="term" value="P:signal transduction"/>
    <property type="evidence" value="ECO:0007669"/>
    <property type="project" value="InterPro"/>
</dbReference>
<name>A0A0F7FT25_9ACTN</name>
<dbReference type="PROSITE" id="PS50104">
    <property type="entry name" value="TIR"/>
    <property type="match status" value="1"/>
</dbReference>
<evidence type="ECO:0000259" key="2">
    <source>
        <dbReference type="PROSITE" id="PS50104"/>
    </source>
</evidence>
<dbReference type="KEGG" id="sxi:SXIM_14630"/>
<dbReference type="InterPro" id="IPR035897">
    <property type="entry name" value="Toll_tir_struct_dom_sf"/>
</dbReference>
<feature type="domain" description="TIR" evidence="2">
    <location>
        <begin position="1"/>
        <end position="135"/>
    </location>
</feature>
<dbReference type="STRING" id="408015.SXIM_14630"/>
<accession>A0A0F7FT25</accession>
<evidence type="ECO:0000313" key="3">
    <source>
        <dbReference type="EMBL" id="AKG42847.1"/>
    </source>
</evidence>
<gene>
    <name evidence="3" type="ORF">SXIM_14630</name>
</gene>
<proteinExistence type="predicted"/>
<feature type="region of interest" description="Disordered" evidence="1">
    <location>
        <begin position="139"/>
        <end position="175"/>
    </location>
</feature>
<dbReference type="Gene3D" id="3.40.50.10140">
    <property type="entry name" value="Toll/interleukin-1 receptor homology (TIR) domain"/>
    <property type="match status" value="1"/>
</dbReference>
<dbReference type="InterPro" id="IPR000157">
    <property type="entry name" value="TIR_dom"/>
</dbReference>
<dbReference type="AlphaFoldDB" id="A0A0F7FT25"/>
<dbReference type="PATRIC" id="fig|408015.6.peg.1498"/>
<reference evidence="3" key="1">
    <citation type="submission" date="2019-08" db="EMBL/GenBank/DDBJ databases">
        <title>Complete genome sequence of a mangrove-derived Streptomyces xiamenensis.</title>
        <authorList>
            <person name="Xu J."/>
        </authorList>
    </citation>
    <scope>NUCLEOTIDE SEQUENCE</scope>
    <source>
        <strain evidence="3">318</strain>
    </source>
</reference>
<dbReference type="Pfam" id="PF13676">
    <property type="entry name" value="TIR_2"/>
    <property type="match status" value="1"/>
</dbReference>
<protein>
    <submittedName>
        <fullName evidence="3">Tir domain protein</fullName>
    </submittedName>
</protein>
<dbReference type="HOGENOM" id="CLU_087945_0_0_11"/>
<keyword evidence="4" id="KW-1185">Reference proteome</keyword>
<evidence type="ECO:0000256" key="1">
    <source>
        <dbReference type="SAM" id="MobiDB-lite"/>
    </source>
</evidence>
<feature type="compositionally biased region" description="Polar residues" evidence="1">
    <location>
        <begin position="159"/>
        <end position="175"/>
    </location>
</feature>
<dbReference type="EMBL" id="CP009922">
    <property type="protein sequence ID" value="AKG42847.1"/>
    <property type="molecule type" value="Genomic_DNA"/>
</dbReference>
<dbReference type="Proteomes" id="UP000034034">
    <property type="component" value="Chromosome"/>
</dbReference>
<evidence type="ECO:0000313" key="4">
    <source>
        <dbReference type="Proteomes" id="UP000034034"/>
    </source>
</evidence>
<dbReference type="SUPFAM" id="SSF52200">
    <property type="entry name" value="Toll/Interleukin receptor TIR domain"/>
    <property type="match status" value="1"/>
</dbReference>
<sequence>MIRQELALRFGNGRVFFDNQSIDSGENYTHRLPDAIRRCQVVIAVIGRAWAGFRGADGGRALENPHDWTRREIVEAHEYGIPVIPVLIGKNTPWPKRSEVPQELAFVTEHQYVTFDHRSAPADLHRIGEELIKTVPELAEHDADQADETDTKGPDDEMATSQTMGDNSGTAYQMNNVPGNVRIGDTGATYNGGVGALFTQPNGVVNTGNGPQHVTQFSGDVRDARQQFFRSEPSDTDDAR</sequence>
<organism evidence="3 4">
    <name type="scientific">Streptomyces xiamenensis</name>
    <dbReference type="NCBI Taxonomy" id="408015"/>
    <lineage>
        <taxon>Bacteria</taxon>
        <taxon>Bacillati</taxon>
        <taxon>Actinomycetota</taxon>
        <taxon>Actinomycetes</taxon>
        <taxon>Kitasatosporales</taxon>
        <taxon>Streptomycetaceae</taxon>
        <taxon>Streptomyces</taxon>
    </lineage>
</organism>